<evidence type="ECO:0000313" key="4">
    <source>
        <dbReference type="Proteomes" id="UP000314011"/>
    </source>
</evidence>
<dbReference type="OrthoDB" id="7857827at2"/>
<dbReference type="EMBL" id="VFFF01000002">
    <property type="protein sequence ID" value="TNY31269.1"/>
    <property type="molecule type" value="Genomic_DNA"/>
</dbReference>
<feature type="domain" description="Response regulatory" evidence="2">
    <location>
        <begin position="23"/>
        <end position="141"/>
    </location>
</feature>
<sequence length="242" mass="27061">MKALVMQPGSEPAPLSARRLELTALVIDDNPLDRSHLAETCRKAGLTFAFTEVGDLLELRRALGRWSYDFIFIDHNLGLDTGLEALKMISSHDRQDDAIAIMVAGVGRHDIVVEAMRCGCADYIIKEELSVDSIRKSVTAAIERRLLLASLSRERTMRLAMKETVERFSRACAPEMRRILATMLGQLGTLRDEDRTRDEILEGSHELERSCDELAAFIEEIETIIEKGEPDSAKVVPLISHS</sequence>
<dbReference type="AlphaFoldDB" id="A0A5C5GCF5"/>
<dbReference type="SMART" id="SM00448">
    <property type="entry name" value="REC"/>
    <property type="match status" value="1"/>
</dbReference>
<comment type="caution">
    <text evidence="3">The sequence shown here is derived from an EMBL/GenBank/DDBJ whole genome shotgun (WGS) entry which is preliminary data.</text>
</comment>
<reference evidence="3 4" key="1">
    <citation type="submission" date="2019-06" db="EMBL/GenBank/DDBJ databases">
        <title>Genome of new Rhodobacteraceae sp. SM1903.</title>
        <authorList>
            <person name="Ren X."/>
        </authorList>
    </citation>
    <scope>NUCLEOTIDE SEQUENCE [LARGE SCALE GENOMIC DNA]</scope>
    <source>
        <strain evidence="3 4">SM1903</strain>
    </source>
</reference>
<dbReference type="Proteomes" id="UP000314011">
    <property type="component" value="Unassembled WGS sequence"/>
</dbReference>
<dbReference type="GO" id="GO:0000160">
    <property type="term" value="P:phosphorelay signal transduction system"/>
    <property type="evidence" value="ECO:0007669"/>
    <property type="project" value="InterPro"/>
</dbReference>
<name>A0A5C5GCF5_9RHOB</name>
<evidence type="ECO:0000256" key="1">
    <source>
        <dbReference type="PROSITE-ProRule" id="PRU00169"/>
    </source>
</evidence>
<dbReference type="CDD" id="cd00156">
    <property type="entry name" value="REC"/>
    <property type="match status" value="1"/>
</dbReference>
<dbReference type="Pfam" id="PF00072">
    <property type="entry name" value="Response_reg"/>
    <property type="match status" value="1"/>
</dbReference>
<protein>
    <submittedName>
        <fullName evidence="3">Response regulator</fullName>
    </submittedName>
</protein>
<keyword evidence="1" id="KW-0597">Phosphoprotein</keyword>
<dbReference type="InterPro" id="IPR011006">
    <property type="entry name" value="CheY-like_superfamily"/>
</dbReference>
<dbReference type="InterPro" id="IPR001789">
    <property type="entry name" value="Sig_transdc_resp-reg_receiver"/>
</dbReference>
<evidence type="ECO:0000259" key="2">
    <source>
        <dbReference type="PROSITE" id="PS50110"/>
    </source>
</evidence>
<keyword evidence="4" id="KW-1185">Reference proteome</keyword>
<gene>
    <name evidence="3" type="ORF">FHY64_14680</name>
</gene>
<dbReference type="PROSITE" id="PS50110">
    <property type="entry name" value="RESPONSE_REGULATORY"/>
    <property type="match status" value="1"/>
</dbReference>
<accession>A0A5C5GCF5</accession>
<evidence type="ECO:0000313" key="3">
    <source>
        <dbReference type="EMBL" id="TNY31269.1"/>
    </source>
</evidence>
<organism evidence="3 4">
    <name type="scientific">Pelagovum pacificum</name>
    <dbReference type="NCBI Taxonomy" id="2588711"/>
    <lineage>
        <taxon>Bacteria</taxon>
        <taxon>Pseudomonadati</taxon>
        <taxon>Pseudomonadota</taxon>
        <taxon>Alphaproteobacteria</taxon>
        <taxon>Rhodobacterales</taxon>
        <taxon>Paracoccaceae</taxon>
        <taxon>Pelagovum</taxon>
    </lineage>
</organism>
<dbReference type="Gene3D" id="3.40.50.2300">
    <property type="match status" value="1"/>
</dbReference>
<feature type="modified residue" description="4-aspartylphosphate" evidence="1">
    <location>
        <position position="74"/>
    </location>
</feature>
<proteinExistence type="predicted"/>
<dbReference type="SUPFAM" id="SSF52172">
    <property type="entry name" value="CheY-like"/>
    <property type="match status" value="1"/>
</dbReference>
<dbReference type="RefSeq" id="WP_140196117.1">
    <property type="nucleotide sequence ID" value="NZ_CP065915.1"/>
</dbReference>